<sequence length="295" mass="30290">MGGSAGTARPERNAGRAPRPAGAGPAASGRPGSPVGGPGEGAPPRPGPRRGLRRPVVLLALVVLVPALTGFVLWALYGSNWLRIERVSVEWTGGPEELAVEEIERVAAVPVGAPLASLDTSGTRERLLAELPRLADARVSRSWPHGVEVEVTERVAVVLERDTAGFTEIDATGTAFGEVPEALPGVPLLEVDPVDGASLRRFGEEGLRAGAVEVAAALPGAVAGETAAIRVRSYDSITLELSDGRTVLWGSAEHPEAKSTALAALMAAVPEAERFDVSVPGAPAAGDVPSDAAEE</sequence>
<dbReference type="Pfam" id="PF08478">
    <property type="entry name" value="POTRA_1"/>
    <property type="match status" value="1"/>
</dbReference>
<feature type="transmembrane region" description="Helical" evidence="8">
    <location>
        <begin position="56"/>
        <end position="77"/>
    </location>
</feature>
<keyword evidence="3 8" id="KW-0132">Cell division</keyword>
<evidence type="ECO:0000313" key="12">
    <source>
        <dbReference type="Proteomes" id="UP000530234"/>
    </source>
</evidence>
<dbReference type="GO" id="GO:0005886">
    <property type="term" value="C:plasma membrane"/>
    <property type="evidence" value="ECO:0007669"/>
    <property type="project" value="UniProtKB-SubCell"/>
</dbReference>
<dbReference type="GO" id="GO:0043093">
    <property type="term" value="P:FtsZ-dependent cytokinesis"/>
    <property type="evidence" value="ECO:0007669"/>
    <property type="project" value="UniProtKB-UniRule"/>
</dbReference>
<dbReference type="HAMAP" id="MF_00911">
    <property type="entry name" value="FtsQ_subfam"/>
    <property type="match status" value="1"/>
</dbReference>
<evidence type="ECO:0000256" key="9">
    <source>
        <dbReference type="SAM" id="MobiDB-lite"/>
    </source>
</evidence>
<accession>A0A7W3SZN1</accession>
<keyword evidence="6 8" id="KW-0472">Membrane</keyword>
<comment type="caution">
    <text evidence="11">The sequence shown here is derived from an EMBL/GenBank/DDBJ whole genome shotgun (WGS) entry which is preliminary data.</text>
</comment>
<evidence type="ECO:0000259" key="10">
    <source>
        <dbReference type="PROSITE" id="PS51779"/>
    </source>
</evidence>
<dbReference type="Pfam" id="PF03799">
    <property type="entry name" value="FtsQ_DivIB_C"/>
    <property type="match status" value="1"/>
</dbReference>
<evidence type="ECO:0000256" key="5">
    <source>
        <dbReference type="ARBA" id="ARBA00022989"/>
    </source>
</evidence>
<gene>
    <name evidence="8" type="primary">ftsQ</name>
    <name evidence="11" type="ORF">FOE67_01700</name>
</gene>
<dbReference type="InterPro" id="IPR034746">
    <property type="entry name" value="POTRA"/>
</dbReference>
<comment type="similarity">
    <text evidence="8">Belongs to the FtsQ/DivIB family. FtsQ subfamily.</text>
</comment>
<reference evidence="12" key="1">
    <citation type="submission" date="2019-10" db="EMBL/GenBank/DDBJ databases">
        <title>Streptomyces sp. nov., a novel actinobacterium isolated from alkaline environment.</title>
        <authorList>
            <person name="Golinska P."/>
        </authorList>
    </citation>
    <scope>NUCLEOTIDE SEQUENCE [LARGE SCALE GENOMIC DNA]</scope>
    <source>
        <strain evidence="12">DSM 42108</strain>
    </source>
</reference>
<evidence type="ECO:0000313" key="11">
    <source>
        <dbReference type="EMBL" id="MBB0228259.1"/>
    </source>
</evidence>
<dbReference type="GO" id="GO:0032153">
    <property type="term" value="C:cell division site"/>
    <property type="evidence" value="ECO:0007669"/>
    <property type="project" value="UniProtKB-UniRule"/>
</dbReference>
<feature type="region of interest" description="Disordered" evidence="9">
    <location>
        <begin position="1"/>
        <end position="50"/>
    </location>
</feature>
<evidence type="ECO:0000256" key="7">
    <source>
        <dbReference type="ARBA" id="ARBA00023306"/>
    </source>
</evidence>
<evidence type="ECO:0000256" key="2">
    <source>
        <dbReference type="ARBA" id="ARBA00022475"/>
    </source>
</evidence>
<evidence type="ECO:0000256" key="3">
    <source>
        <dbReference type="ARBA" id="ARBA00022618"/>
    </source>
</evidence>
<comment type="function">
    <text evidence="8">Essential cell division protein.</text>
</comment>
<proteinExistence type="inferred from homology"/>
<keyword evidence="2 8" id="KW-1003">Cell membrane</keyword>
<dbReference type="GO" id="GO:0090529">
    <property type="term" value="P:cell septum assembly"/>
    <property type="evidence" value="ECO:0007669"/>
    <property type="project" value="InterPro"/>
</dbReference>
<dbReference type="Gene3D" id="3.10.20.310">
    <property type="entry name" value="membrane protein fhac"/>
    <property type="match status" value="1"/>
</dbReference>
<evidence type="ECO:0000256" key="1">
    <source>
        <dbReference type="ARBA" id="ARBA00004370"/>
    </source>
</evidence>
<dbReference type="PANTHER" id="PTHR37820">
    <property type="entry name" value="CELL DIVISION PROTEIN DIVIB"/>
    <property type="match status" value="1"/>
</dbReference>
<protein>
    <recommendedName>
        <fullName evidence="8">Cell division protein FtsQ</fullName>
    </recommendedName>
</protein>
<dbReference type="PANTHER" id="PTHR37820:SF1">
    <property type="entry name" value="CELL DIVISION PROTEIN FTSQ"/>
    <property type="match status" value="1"/>
</dbReference>
<dbReference type="PROSITE" id="PS51779">
    <property type="entry name" value="POTRA"/>
    <property type="match status" value="1"/>
</dbReference>
<name>A0A7W3SZN1_9ACTN</name>
<feature type="compositionally biased region" description="Low complexity" evidence="9">
    <location>
        <begin position="15"/>
        <end position="33"/>
    </location>
</feature>
<organism evidence="11 12">
    <name type="scientific">Streptomyces calidiresistens</name>
    <dbReference type="NCBI Taxonomy" id="1485586"/>
    <lineage>
        <taxon>Bacteria</taxon>
        <taxon>Bacillati</taxon>
        <taxon>Actinomycetota</taxon>
        <taxon>Actinomycetes</taxon>
        <taxon>Kitasatosporales</taxon>
        <taxon>Streptomycetaceae</taxon>
        <taxon>Streptomyces</taxon>
    </lineage>
</organism>
<keyword evidence="12" id="KW-1185">Reference proteome</keyword>
<keyword evidence="5 8" id="KW-1133">Transmembrane helix</keyword>
<evidence type="ECO:0000256" key="8">
    <source>
        <dbReference type="HAMAP-Rule" id="MF_00911"/>
    </source>
</evidence>
<keyword evidence="4 8" id="KW-0812">Transmembrane</keyword>
<dbReference type="AlphaFoldDB" id="A0A7W3SZN1"/>
<dbReference type="InterPro" id="IPR050487">
    <property type="entry name" value="FtsQ_DivIB"/>
</dbReference>
<dbReference type="Proteomes" id="UP000530234">
    <property type="component" value="Unassembled WGS sequence"/>
</dbReference>
<evidence type="ECO:0000256" key="4">
    <source>
        <dbReference type="ARBA" id="ARBA00022692"/>
    </source>
</evidence>
<dbReference type="InterPro" id="IPR013685">
    <property type="entry name" value="POTRA_FtsQ_type"/>
</dbReference>
<keyword evidence="7 8" id="KW-0131">Cell cycle</keyword>
<dbReference type="InterPro" id="IPR005548">
    <property type="entry name" value="Cell_div_FtsQ/DivIB_C"/>
</dbReference>
<feature type="domain" description="POTRA" evidence="10">
    <location>
        <begin position="82"/>
        <end position="154"/>
    </location>
</feature>
<comment type="subcellular location">
    <subcellularLocation>
        <location evidence="8">Cell membrane</location>
        <topology evidence="8">Single-pass type II membrane protein</topology>
    </subcellularLocation>
    <subcellularLocation>
        <location evidence="1">Membrane</location>
    </subcellularLocation>
    <text evidence="8">Localizes to the division septum.</text>
</comment>
<dbReference type="EMBL" id="VKHS01000016">
    <property type="protein sequence ID" value="MBB0228259.1"/>
    <property type="molecule type" value="Genomic_DNA"/>
</dbReference>
<evidence type="ECO:0000256" key="6">
    <source>
        <dbReference type="ARBA" id="ARBA00023136"/>
    </source>
</evidence>
<dbReference type="InterPro" id="IPR026579">
    <property type="entry name" value="FtsQ"/>
</dbReference>